<dbReference type="SMART" id="SM00543">
    <property type="entry name" value="MIF4G"/>
    <property type="match status" value="1"/>
</dbReference>
<accession>A0AAD9T7W2</accession>
<dbReference type="Pfam" id="PF02854">
    <property type="entry name" value="MIF4G"/>
    <property type="match status" value="1"/>
</dbReference>
<dbReference type="InterPro" id="IPR016024">
    <property type="entry name" value="ARM-type_fold"/>
</dbReference>
<reference evidence="3 4" key="1">
    <citation type="journal article" date="2014" name="Nature">
        <title>The genome of Eucalyptus grandis.</title>
        <authorList>
            <person name="Myburg A.A."/>
            <person name="Grattapaglia D."/>
            <person name="Tuskan G.A."/>
            <person name="Hellsten U."/>
            <person name="Hayes R.D."/>
            <person name="Grimwood J."/>
            <person name="Jenkins J."/>
            <person name="Lindquist E."/>
            <person name="Tice H."/>
            <person name="Bauer D."/>
            <person name="Goodstein D.M."/>
            <person name="Dubchak I."/>
            <person name="Poliakov A."/>
            <person name="Mizrachi E."/>
            <person name="Kullan A.R."/>
            <person name="Hussey S.G."/>
            <person name="Pinard D."/>
            <person name="van der Merwe K."/>
            <person name="Singh P."/>
            <person name="van Jaarsveld I."/>
            <person name="Silva-Junior O.B."/>
            <person name="Togawa R.C."/>
            <person name="Pappas M.R."/>
            <person name="Faria D.A."/>
            <person name="Sansaloni C.P."/>
            <person name="Petroli C.D."/>
            <person name="Yang X."/>
            <person name="Ranjan P."/>
            <person name="Tschaplinski T.J."/>
            <person name="Ye C.Y."/>
            <person name="Li T."/>
            <person name="Sterck L."/>
            <person name="Vanneste K."/>
            <person name="Murat F."/>
            <person name="Soler M."/>
            <person name="Clemente H.S."/>
            <person name="Saidi N."/>
            <person name="Cassan-Wang H."/>
            <person name="Dunand C."/>
            <person name="Hefer C.A."/>
            <person name="Bornberg-Bauer E."/>
            <person name="Kersting A.R."/>
            <person name="Vining K."/>
            <person name="Amarasinghe V."/>
            <person name="Ranik M."/>
            <person name="Naithani S."/>
            <person name="Elser J."/>
            <person name="Boyd A.E."/>
            <person name="Liston A."/>
            <person name="Spatafora J.W."/>
            <person name="Dharmwardhana P."/>
            <person name="Raja R."/>
            <person name="Sullivan C."/>
            <person name="Romanel E."/>
            <person name="Alves-Ferreira M."/>
            <person name="Kulheim C."/>
            <person name="Foley W."/>
            <person name="Carocha V."/>
            <person name="Paiva J."/>
            <person name="Kudrna D."/>
            <person name="Brommonschenkel S.H."/>
            <person name="Pasquali G."/>
            <person name="Byrne M."/>
            <person name="Rigault P."/>
            <person name="Tibbits J."/>
            <person name="Spokevicius A."/>
            <person name="Jones R.C."/>
            <person name="Steane D.A."/>
            <person name="Vaillancourt R.E."/>
            <person name="Potts B.M."/>
            <person name="Joubert F."/>
            <person name="Barry K."/>
            <person name="Pappas G.J."/>
            <person name="Strauss S.H."/>
            <person name="Jaiswal P."/>
            <person name="Grima-Pettenati J."/>
            <person name="Salse J."/>
            <person name="Van de Peer Y."/>
            <person name="Rokhsar D.S."/>
            <person name="Schmutz J."/>
        </authorList>
    </citation>
    <scope>NUCLEOTIDE SEQUENCE [LARGE SCALE GENOMIC DNA]</scope>
    <source>
        <strain evidence="4">cv. BRASUZ1</strain>
        <tissue evidence="3">Leaf extractions</tissue>
    </source>
</reference>
<dbReference type="Gene3D" id="1.25.40.180">
    <property type="match status" value="1"/>
</dbReference>
<evidence type="ECO:0000259" key="2">
    <source>
        <dbReference type="SMART" id="SM00543"/>
    </source>
</evidence>
<dbReference type="AlphaFoldDB" id="A0AAD9T7W2"/>
<dbReference type="PANTHER" id="PTHR23253">
    <property type="entry name" value="EUKARYOTIC TRANSLATION INITIATION FACTOR 4 GAMMA"/>
    <property type="match status" value="1"/>
</dbReference>
<protein>
    <recommendedName>
        <fullName evidence="2">MIF4G domain-containing protein</fullName>
    </recommendedName>
</protein>
<dbReference type="EMBL" id="MU850591">
    <property type="protein sequence ID" value="KAK2631205.1"/>
    <property type="molecule type" value="Genomic_DNA"/>
</dbReference>
<dbReference type="InterPro" id="IPR003890">
    <property type="entry name" value="MIF4G-like_typ-3"/>
</dbReference>
<evidence type="ECO:0000256" key="1">
    <source>
        <dbReference type="SAM" id="Coils"/>
    </source>
</evidence>
<comment type="caution">
    <text evidence="3">The sequence shown here is derived from an EMBL/GenBank/DDBJ whole genome shotgun (WGS) entry which is preliminary data.</text>
</comment>
<evidence type="ECO:0000313" key="3">
    <source>
        <dbReference type="EMBL" id="KAK2631205.1"/>
    </source>
</evidence>
<feature type="coiled-coil region" evidence="1">
    <location>
        <begin position="204"/>
        <end position="234"/>
    </location>
</feature>
<evidence type="ECO:0000313" key="4">
    <source>
        <dbReference type="Proteomes" id="UP000030711"/>
    </source>
</evidence>
<organism evidence="3 4">
    <name type="scientific">Eucalyptus grandis</name>
    <name type="common">Flooded gum</name>
    <dbReference type="NCBI Taxonomy" id="71139"/>
    <lineage>
        <taxon>Eukaryota</taxon>
        <taxon>Viridiplantae</taxon>
        <taxon>Streptophyta</taxon>
        <taxon>Embryophyta</taxon>
        <taxon>Tracheophyta</taxon>
        <taxon>Spermatophyta</taxon>
        <taxon>Magnoliopsida</taxon>
        <taxon>eudicotyledons</taxon>
        <taxon>Gunneridae</taxon>
        <taxon>Pentapetalae</taxon>
        <taxon>rosids</taxon>
        <taxon>malvids</taxon>
        <taxon>Myrtales</taxon>
        <taxon>Myrtaceae</taxon>
        <taxon>Myrtoideae</taxon>
        <taxon>Eucalypteae</taxon>
        <taxon>Eucalyptus</taxon>
    </lineage>
</organism>
<feature type="domain" description="MIF4G" evidence="2">
    <location>
        <begin position="119"/>
        <end position="345"/>
    </location>
</feature>
<keyword evidence="4" id="KW-1185">Reference proteome</keyword>
<proteinExistence type="predicted"/>
<gene>
    <name evidence="3" type="ORF">EUGRSUZ_L03242</name>
</gene>
<dbReference type="Proteomes" id="UP000030711">
    <property type="component" value="Unassembled WGS sequence"/>
</dbReference>
<dbReference type="GO" id="GO:0003723">
    <property type="term" value="F:RNA binding"/>
    <property type="evidence" value="ECO:0007669"/>
    <property type="project" value="InterPro"/>
</dbReference>
<keyword evidence="1" id="KW-0175">Coiled coil</keyword>
<name>A0AAD9T7W2_EUCGR</name>
<dbReference type="SUPFAM" id="SSF48371">
    <property type="entry name" value="ARM repeat"/>
    <property type="match status" value="1"/>
</dbReference>
<dbReference type="PANTHER" id="PTHR23253:SF53">
    <property type="entry name" value="EUKARYOTIC TRANSLATION INITIATION FACTOR ISOFORM 4G-1"/>
    <property type="match status" value="1"/>
</dbReference>
<sequence>MASLRRYFGLSDLLMAPHQMHNLFSEPNDRDRRGQNPQVPAAVVEDRSWENIRENREFGGRSGSTQQQLNQFNHLEELSSQFAGAQIPSNQGGPVAALVKAEVPWSARRGNLSEKDRVLRTVNGILNKLTPTKFDVLEGQLIGSGIATADVLEGIVQLIYEKAVLEPTFCPLYARLCSDLHIKLPRIPSDEPGVTYISFGQVLLNKCQEAFEGAENLREEARQLTAPEQELEQREKERMVKLRTLGNIRFIGELLKQRMVPEKIVHHIVQELLGPDNKTCPAEDNVEAICQFFNTIGKQLDEGPKSRRINDLYFNRLKVLTTNAQLAPWLKMFLICVRITGFLGRKR</sequence>